<sequence>MNDRYHCFPGLHVRLTCRPSKMSGIWLVGDLFVSDLEQQLLMLCGLAYKLCGGRFSRNIFRSSLTPCYDVLRGSNNSTVEPGAKARPKLDSISGNGWGRAVARKHGAGSDGACLMSWRLAAILTPLAAGSPPRPCNTTTPREVHTDTTPRGRIQLLACCALVAPMRAIEMSMEQRRNEGGKRKIPEQTADQRHRPAGFLCENSGVTRPGIEPGSPGWQARRLIAQPPRPFYADAELESMLTTSDYGTVELAANNATPFTMPYEAPWRPAYRRICGKTVPFIQAAALAVIRIFPQRLYANFPFQSGIRKKNGGGGKFPHQSEPTVELDSPRGRVEGWERIGMREGWNPSERRRKGVKWQNDGPDNDEYITRADEKKMAKIPLHDLFITGSIEKTICNDQTSDCHSPPSFKSHPSPLLLPIQRR</sequence>
<gene>
    <name evidence="2" type="ORF">PR048_006170</name>
</gene>
<organism evidence="2 3">
    <name type="scientific">Dryococelus australis</name>
    <dbReference type="NCBI Taxonomy" id="614101"/>
    <lineage>
        <taxon>Eukaryota</taxon>
        <taxon>Metazoa</taxon>
        <taxon>Ecdysozoa</taxon>
        <taxon>Arthropoda</taxon>
        <taxon>Hexapoda</taxon>
        <taxon>Insecta</taxon>
        <taxon>Pterygota</taxon>
        <taxon>Neoptera</taxon>
        <taxon>Polyneoptera</taxon>
        <taxon>Phasmatodea</taxon>
        <taxon>Verophasmatodea</taxon>
        <taxon>Anareolatae</taxon>
        <taxon>Phasmatidae</taxon>
        <taxon>Eurycanthinae</taxon>
        <taxon>Dryococelus</taxon>
    </lineage>
</organism>
<evidence type="ECO:0000313" key="2">
    <source>
        <dbReference type="EMBL" id="KAJ8893570.1"/>
    </source>
</evidence>
<evidence type="ECO:0000313" key="3">
    <source>
        <dbReference type="Proteomes" id="UP001159363"/>
    </source>
</evidence>
<evidence type="ECO:0000256" key="1">
    <source>
        <dbReference type="SAM" id="MobiDB-lite"/>
    </source>
</evidence>
<feature type="compositionally biased region" description="Low complexity" evidence="1">
    <location>
        <begin position="404"/>
        <end position="422"/>
    </location>
</feature>
<name>A0ABQ9IA78_9NEOP</name>
<keyword evidence="3" id="KW-1185">Reference proteome</keyword>
<accession>A0ABQ9IA78</accession>
<dbReference type="Proteomes" id="UP001159363">
    <property type="component" value="Chromosome 2"/>
</dbReference>
<dbReference type="EMBL" id="JARBHB010000002">
    <property type="protein sequence ID" value="KAJ8893570.1"/>
    <property type="molecule type" value="Genomic_DNA"/>
</dbReference>
<feature type="region of interest" description="Disordered" evidence="1">
    <location>
        <begin position="397"/>
        <end position="422"/>
    </location>
</feature>
<proteinExistence type="predicted"/>
<protein>
    <submittedName>
        <fullName evidence="2">Uncharacterized protein</fullName>
    </submittedName>
</protein>
<reference evidence="2 3" key="1">
    <citation type="submission" date="2023-02" db="EMBL/GenBank/DDBJ databases">
        <title>LHISI_Scaffold_Assembly.</title>
        <authorList>
            <person name="Stuart O.P."/>
            <person name="Cleave R."/>
            <person name="Magrath M.J.L."/>
            <person name="Mikheyev A.S."/>
        </authorList>
    </citation>
    <scope>NUCLEOTIDE SEQUENCE [LARGE SCALE GENOMIC DNA]</scope>
    <source>
        <strain evidence="2">Daus_M_001</strain>
        <tissue evidence="2">Leg muscle</tissue>
    </source>
</reference>
<comment type="caution">
    <text evidence="2">The sequence shown here is derived from an EMBL/GenBank/DDBJ whole genome shotgun (WGS) entry which is preliminary data.</text>
</comment>